<dbReference type="HOGENOM" id="CLU_031506_0_0_7"/>
<feature type="binding site" evidence="2">
    <location>
        <position position="154"/>
    </location>
    <ligand>
        <name>a divalent metal cation</name>
        <dbReference type="ChEBI" id="CHEBI:60240"/>
        <label>2</label>
    </ligand>
</feature>
<dbReference type="RefSeq" id="WP_004075423.1">
    <property type="nucleotide sequence ID" value="NZ_CM001488.1"/>
</dbReference>
<evidence type="ECO:0000313" key="4">
    <source>
        <dbReference type="Proteomes" id="UP000005778"/>
    </source>
</evidence>
<keyword evidence="2" id="KW-0479">Metal-binding</keyword>
<gene>
    <name evidence="3" type="ORF">DespoDRAFT_03579</name>
</gene>
<name>I5B772_9BACT</name>
<dbReference type="Pfam" id="PF01026">
    <property type="entry name" value="TatD_DNase"/>
    <property type="match status" value="1"/>
</dbReference>
<reference evidence="3 4" key="1">
    <citation type="submission" date="2011-09" db="EMBL/GenBank/DDBJ databases">
        <authorList>
            <consortium name="US DOE Joint Genome Institute (JGI-PGF)"/>
            <person name="Lucas S."/>
            <person name="Han J."/>
            <person name="Lapidus A."/>
            <person name="Cheng J.-F."/>
            <person name="Goodwin L."/>
            <person name="Pitluck S."/>
            <person name="Peters L."/>
            <person name="Land M.L."/>
            <person name="Hauser L."/>
            <person name="Orellana R."/>
            <person name="Lovley D."/>
            <person name="Woyke T.J."/>
        </authorList>
    </citation>
    <scope>NUCLEOTIDE SEQUENCE [LARGE SCALE GENOMIC DNA]</scope>
    <source>
        <strain evidence="3 4">2ac9</strain>
    </source>
</reference>
<evidence type="ECO:0000256" key="2">
    <source>
        <dbReference type="PIRSR" id="PIRSR005902-1"/>
    </source>
</evidence>
<dbReference type="AlphaFoldDB" id="I5B772"/>
<dbReference type="InterPro" id="IPR018228">
    <property type="entry name" value="DNase_TatD-rel_CS"/>
</dbReference>
<feature type="binding site" evidence="2">
    <location>
        <position position="129"/>
    </location>
    <ligand>
        <name>a divalent metal cation</name>
        <dbReference type="ChEBI" id="CHEBI:60240"/>
        <label>2</label>
    </ligand>
</feature>
<dbReference type="PANTHER" id="PTHR47176">
    <property type="entry name" value="OSJNBA0020J04.13 PROTEIN"/>
    <property type="match status" value="1"/>
</dbReference>
<dbReference type="InterPro" id="IPR001130">
    <property type="entry name" value="TatD-like"/>
</dbReference>
<proteinExistence type="predicted"/>
<dbReference type="PIRSF" id="PIRSF005902">
    <property type="entry name" value="DNase_TatD"/>
    <property type="match status" value="1"/>
</dbReference>
<dbReference type="STRING" id="879212.DespoDRAFT_03579"/>
<dbReference type="SUPFAM" id="SSF51556">
    <property type="entry name" value="Metallo-dependent hydrolases"/>
    <property type="match status" value="1"/>
</dbReference>
<dbReference type="EMBL" id="CM001488">
    <property type="protein sequence ID" value="EIM65335.1"/>
    <property type="molecule type" value="Genomic_DNA"/>
</dbReference>
<feature type="binding site" evidence="2">
    <location>
        <position position="10"/>
    </location>
    <ligand>
        <name>a divalent metal cation</name>
        <dbReference type="ChEBI" id="CHEBI:60240"/>
        <label>1</label>
    </ligand>
</feature>
<dbReference type="OrthoDB" id="9810005at2"/>
<dbReference type="GO" id="GO:0046872">
    <property type="term" value="F:metal ion binding"/>
    <property type="evidence" value="ECO:0007669"/>
    <property type="project" value="UniProtKB-KW"/>
</dbReference>
<dbReference type="CDD" id="cd01310">
    <property type="entry name" value="TatD_DNAse"/>
    <property type="match status" value="1"/>
</dbReference>
<feature type="binding site" evidence="2">
    <location>
        <position position="8"/>
    </location>
    <ligand>
        <name>a divalent metal cation</name>
        <dbReference type="ChEBI" id="CHEBI:60240"/>
        <label>1</label>
    </ligand>
</feature>
<dbReference type="Gene3D" id="3.20.20.140">
    <property type="entry name" value="Metal-dependent hydrolases"/>
    <property type="match status" value="1"/>
</dbReference>
<dbReference type="InterPro" id="IPR032466">
    <property type="entry name" value="Metal_Hydrolase"/>
</dbReference>
<evidence type="ECO:0000313" key="3">
    <source>
        <dbReference type="EMBL" id="EIM65335.1"/>
    </source>
</evidence>
<sequence length="270" mass="29755">MTGFIDVHTHLHDPRIIDNAPDIVLRAQDAGVEKIATCATMEENFGITAQLSEKFSCVVPCLGIHPWFLDTLRPDWARNLGQWLEKIPAGVGETGLDFMDKSADRNLQVHVFKTHLALACELNRPINIHVRKAWDAIVKILKHHGPVTAGGVIHSYSGSADLIPVLEKFNLYISFSGSVTRPNAKKVIQALGAVSLDRIVFETDTPDIVPQFILDAHPGEAPLNEPANVPKIVRVAAERRGMAFETLARHGYENSLNLFGSVLNPKAKIR</sequence>
<evidence type="ECO:0000256" key="1">
    <source>
        <dbReference type="ARBA" id="ARBA00022801"/>
    </source>
</evidence>
<dbReference type="PANTHER" id="PTHR47176:SF1">
    <property type="entry name" value="OS04G0577500 PROTEIN"/>
    <property type="match status" value="1"/>
</dbReference>
<feature type="binding site" evidence="2">
    <location>
        <position position="204"/>
    </location>
    <ligand>
        <name>a divalent metal cation</name>
        <dbReference type="ChEBI" id="CHEBI:60240"/>
        <label>1</label>
    </ligand>
</feature>
<keyword evidence="4" id="KW-1185">Reference proteome</keyword>
<dbReference type="Proteomes" id="UP000005778">
    <property type="component" value="Chromosome"/>
</dbReference>
<feature type="binding site" evidence="2">
    <location>
        <position position="93"/>
    </location>
    <ligand>
        <name>a divalent metal cation</name>
        <dbReference type="ChEBI" id="CHEBI:60240"/>
        <label>1</label>
    </ligand>
</feature>
<dbReference type="eggNOG" id="COG0084">
    <property type="taxonomic scope" value="Bacteria"/>
</dbReference>
<dbReference type="PROSITE" id="PS01090">
    <property type="entry name" value="TATD_2"/>
    <property type="match status" value="1"/>
</dbReference>
<organism evidence="3 4">
    <name type="scientific">Desulfobacter postgatei 2ac9</name>
    <dbReference type="NCBI Taxonomy" id="879212"/>
    <lineage>
        <taxon>Bacteria</taxon>
        <taxon>Pseudomonadati</taxon>
        <taxon>Thermodesulfobacteriota</taxon>
        <taxon>Desulfobacteria</taxon>
        <taxon>Desulfobacterales</taxon>
        <taxon>Desulfobacteraceae</taxon>
        <taxon>Desulfobacter</taxon>
    </lineage>
</organism>
<protein>
    <submittedName>
        <fullName evidence="3">Mg-dependent DNase</fullName>
    </submittedName>
</protein>
<keyword evidence="1" id="KW-0378">Hydrolase</keyword>
<reference evidence="3 4" key="2">
    <citation type="submission" date="2012-02" db="EMBL/GenBank/DDBJ databases">
        <title>Improved High-Quality Draft sequence of Desulfobacter postgatei 2ac9.</title>
        <authorList>
            <consortium name="US DOE Joint Genome Institute"/>
            <person name="Lucas S."/>
            <person name="Han J."/>
            <person name="Lapidus A."/>
            <person name="Cheng J.-F."/>
            <person name="Goodwin L."/>
            <person name="Pitluck S."/>
            <person name="Peters L."/>
            <person name="Ovchinnikova G."/>
            <person name="Held B."/>
            <person name="Detter J.C."/>
            <person name="Han C."/>
            <person name="Tapia R."/>
            <person name="Land M."/>
            <person name="Hauser L."/>
            <person name="Kyrpides N."/>
            <person name="Ivanova N."/>
            <person name="Pagani I."/>
            <person name="Orellana R."/>
            <person name="Lovley D."/>
            <person name="Woyke T."/>
        </authorList>
    </citation>
    <scope>NUCLEOTIDE SEQUENCE [LARGE SCALE GENOMIC DNA]</scope>
    <source>
        <strain evidence="3 4">2ac9</strain>
    </source>
</reference>
<accession>I5B772</accession>
<dbReference type="GO" id="GO:0016788">
    <property type="term" value="F:hydrolase activity, acting on ester bonds"/>
    <property type="evidence" value="ECO:0007669"/>
    <property type="project" value="InterPro"/>
</dbReference>